<dbReference type="Proteomes" id="UP000613768">
    <property type="component" value="Unassembled WGS sequence"/>
</dbReference>
<reference evidence="1 2" key="1">
    <citation type="submission" date="2020-09" db="EMBL/GenBank/DDBJ databases">
        <title>Pseudoxanthomonas sp. CAU 1598 isolated from sand of Yaerae Beach.</title>
        <authorList>
            <person name="Kim W."/>
        </authorList>
    </citation>
    <scope>NUCLEOTIDE SEQUENCE [LARGE SCALE GENOMIC DNA]</scope>
    <source>
        <strain evidence="1 2">CAU 1598</strain>
    </source>
</reference>
<evidence type="ECO:0000313" key="1">
    <source>
        <dbReference type="EMBL" id="MBD8524622.1"/>
    </source>
</evidence>
<accession>A0AAW3ZHM1</accession>
<evidence type="ECO:0000313" key="2">
    <source>
        <dbReference type="Proteomes" id="UP000613768"/>
    </source>
</evidence>
<comment type="caution">
    <text evidence="1">The sequence shown here is derived from an EMBL/GenBank/DDBJ whole genome shotgun (WGS) entry which is preliminary data.</text>
</comment>
<gene>
    <name evidence="1" type="ORF">IFO71_02610</name>
</gene>
<dbReference type="EMBL" id="JACYTR010000003">
    <property type="protein sequence ID" value="MBD8524622.1"/>
    <property type="molecule type" value="Genomic_DNA"/>
</dbReference>
<proteinExistence type="predicted"/>
<dbReference type="AlphaFoldDB" id="A0AAW3ZHM1"/>
<sequence length="212" mass="23824">MIHIVCGPSCAGKSTYIGAQQRADQRIGLPNRPVVFPFAATDESLTKNCFYHYNILRSAAGQQRRHPLARPTPRFCHDEAWQTLLAHPAPKQAVVIVTAEAELRRRMSTRRWVEPDLIGADKQAAYPNDYWLALIDAIEPREVYAHWLAELRRQQIPYTLVRGDLPLSPLIDPDSPQHGESAITHSAVRESVRPIHAAATRHASVPTRHARG</sequence>
<organism evidence="1 2">
    <name type="scientific">Pseudomarimonas arenosa</name>
    <dbReference type="NCBI Taxonomy" id="2774145"/>
    <lineage>
        <taxon>Bacteria</taxon>
        <taxon>Pseudomonadati</taxon>
        <taxon>Pseudomonadota</taxon>
        <taxon>Gammaproteobacteria</taxon>
        <taxon>Lysobacterales</taxon>
        <taxon>Lysobacteraceae</taxon>
        <taxon>Pseudomarimonas</taxon>
    </lineage>
</organism>
<protein>
    <submittedName>
        <fullName evidence="1">Uncharacterized protein</fullName>
    </submittedName>
</protein>
<dbReference type="RefSeq" id="WP_192027967.1">
    <property type="nucleotide sequence ID" value="NZ_JACYTR010000003.1"/>
</dbReference>
<name>A0AAW3ZHM1_9GAMM</name>
<keyword evidence="2" id="KW-1185">Reference proteome</keyword>